<name>A0A915XJ05_9BACT</name>
<protein>
    <submittedName>
        <fullName evidence="1">Uncharacterized protein</fullName>
    </submittedName>
</protein>
<dbReference type="KEGG" id="ddu:GF1_05480"/>
<reference evidence="1" key="1">
    <citation type="submission" date="2020-12" db="EMBL/GenBank/DDBJ databases">
        <title>Desulfobium dissulfuricans gen. nov., sp. nov., a novel mesophilic, sulfate-reducing bacterium isolated from a deep-sea hydrothermal vent.</title>
        <authorList>
            <person name="Hashimoto Y."/>
            <person name="Tame A."/>
            <person name="Sawayama S."/>
            <person name="Miyazaki J."/>
            <person name="Takai K."/>
            <person name="Nakagawa S."/>
        </authorList>
    </citation>
    <scope>NUCLEOTIDE SEQUENCE</scope>
    <source>
        <strain evidence="1">GF1</strain>
    </source>
</reference>
<dbReference type="AlphaFoldDB" id="A0A915XJ05"/>
<dbReference type="EMBL" id="AP024233">
    <property type="protein sequence ID" value="BCO08172.1"/>
    <property type="molecule type" value="Genomic_DNA"/>
</dbReference>
<dbReference type="Proteomes" id="UP001063350">
    <property type="component" value="Chromosome"/>
</dbReference>
<proteinExistence type="predicted"/>
<gene>
    <name evidence="1" type="ORF">GF1_05480</name>
</gene>
<keyword evidence="2" id="KW-1185">Reference proteome</keyword>
<organism evidence="1 2">
    <name type="scientific">Desulfolithobacter dissulfuricans</name>
    <dbReference type="NCBI Taxonomy" id="2795293"/>
    <lineage>
        <taxon>Bacteria</taxon>
        <taxon>Pseudomonadati</taxon>
        <taxon>Thermodesulfobacteriota</taxon>
        <taxon>Desulfobulbia</taxon>
        <taxon>Desulfobulbales</taxon>
        <taxon>Desulfobulbaceae</taxon>
        <taxon>Desulfolithobacter</taxon>
    </lineage>
</organism>
<evidence type="ECO:0000313" key="1">
    <source>
        <dbReference type="EMBL" id="BCO08172.1"/>
    </source>
</evidence>
<sequence length="87" mass="9866">MDEGVDPTHMCQSLVEKVALSKQLRAVTEPDILPLFEDWLDELERELRDLVMATGSADPQRIARELGLSDNGVSFLLTKLRREEKIS</sequence>
<accession>A0A915XJ05</accession>
<evidence type="ECO:0000313" key="2">
    <source>
        <dbReference type="Proteomes" id="UP001063350"/>
    </source>
</evidence>